<dbReference type="GO" id="GO:0008168">
    <property type="term" value="F:methyltransferase activity"/>
    <property type="evidence" value="ECO:0007669"/>
    <property type="project" value="UniProtKB-KW"/>
</dbReference>
<organism evidence="1 2">
    <name type="scientific">Dissulfurirhabdus thermomarina</name>
    <dbReference type="NCBI Taxonomy" id="1765737"/>
    <lineage>
        <taxon>Bacteria</taxon>
        <taxon>Deltaproteobacteria</taxon>
        <taxon>Dissulfurirhabdaceae</taxon>
        <taxon>Dissulfurirhabdus</taxon>
    </lineage>
</organism>
<dbReference type="GO" id="GO:0032259">
    <property type="term" value="P:methylation"/>
    <property type="evidence" value="ECO:0007669"/>
    <property type="project" value="UniProtKB-KW"/>
</dbReference>
<evidence type="ECO:0000313" key="1">
    <source>
        <dbReference type="EMBL" id="NDY43682.1"/>
    </source>
</evidence>
<accession>A0A6N9TQY5</accession>
<gene>
    <name evidence="1" type="primary">gid</name>
    <name evidence="1" type="ORF">G3N55_12655</name>
</gene>
<dbReference type="EMBL" id="JAAGRR010000289">
    <property type="protein sequence ID" value="NDY43682.1"/>
    <property type="molecule type" value="Genomic_DNA"/>
</dbReference>
<name>A0A6N9TQY5_DISTH</name>
<dbReference type="Proteomes" id="UP000469346">
    <property type="component" value="Unassembled WGS sequence"/>
</dbReference>
<keyword evidence="1" id="KW-0489">Methyltransferase</keyword>
<keyword evidence="2" id="KW-1185">Reference proteome</keyword>
<dbReference type="Gene3D" id="3.50.50.60">
    <property type="entry name" value="FAD/NAD(P)-binding domain"/>
    <property type="match status" value="1"/>
</dbReference>
<comment type="caution">
    <text evidence="1">The sequence shown here is derived from an EMBL/GenBank/DDBJ whole genome shotgun (WGS) entry which is preliminary data.</text>
</comment>
<proteinExistence type="predicted"/>
<reference evidence="1 2" key="1">
    <citation type="submission" date="2020-02" db="EMBL/GenBank/DDBJ databases">
        <title>Comparative genomics of sulfur disproportionating microorganisms.</title>
        <authorList>
            <person name="Ward L.M."/>
            <person name="Bertran E."/>
            <person name="Johnston D.T."/>
        </authorList>
    </citation>
    <scope>NUCLEOTIDE SEQUENCE [LARGE SCALE GENOMIC DNA]</scope>
    <source>
        <strain evidence="1 2">DSM 100025</strain>
    </source>
</reference>
<evidence type="ECO:0000313" key="2">
    <source>
        <dbReference type="Proteomes" id="UP000469346"/>
    </source>
</evidence>
<feature type="non-terminal residue" evidence="1">
    <location>
        <position position="1"/>
    </location>
</feature>
<sequence>PPTTAHGALIRHLTEADPDHFQPMNVNFGLFAPLGRRLPKRQRGAAYAERAIRDWAAFLARS</sequence>
<dbReference type="InterPro" id="IPR036188">
    <property type="entry name" value="FAD/NAD-bd_sf"/>
</dbReference>
<keyword evidence="1" id="KW-0808">Transferase</keyword>
<dbReference type="AlphaFoldDB" id="A0A6N9TQY5"/>
<protein>
    <submittedName>
        <fullName evidence="1">Methylenetetrahydrofolate--tRNA-(Uracil(54)-C(5))-methyltransferase (FADH(2)-oxidizing) TrmFO</fullName>
    </submittedName>
</protein>